<gene>
    <name evidence="1" type="ORF">IX84_12245</name>
</gene>
<organism evidence="1 2">
    <name type="scientific">Phaeodactylibacter xiamenensis</name>
    <dbReference type="NCBI Taxonomy" id="1524460"/>
    <lineage>
        <taxon>Bacteria</taxon>
        <taxon>Pseudomonadati</taxon>
        <taxon>Bacteroidota</taxon>
        <taxon>Saprospiria</taxon>
        <taxon>Saprospirales</taxon>
        <taxon>Haliscomenobacteraceae</taxon>
        <taxon>Phaeodactylibacter</taxon>
    </lineage>
</organism>
<proteinExistence type="predicted"/>
<dbReference type="EMBL" id="JPOS01000029">
    <property type="protein sequence ID" value="KGE87894.1"/>
    <property type="molecule type" value="Genomic_DNA"/>
</dbReference>
<dbReference type="Proteomes" id="UP000029736">
    <property type="component" value="Unassembled WGS sequence"/>
</dbReference>
<sequence length="68" mass="7914">MIILNLCAFLFDGYFENGHSKISKRNNDLKYYQVCAVAPPSEVIYCSFIQKEVQVKCSFSGVKVFYRY</sequence>
<evidence type="ECO:0000313" key="1">
    <source>
        <dbReference type="EMBL" id="KGE87894.1"/>
    </source>
</evidence>
<accession>A0A098S6D6</accession>
<protein>
    <submittedName>
        <fullName evidence="1">Uncharacterized protein</fullName>
    </submittedName>
</protein>
<keyword evidence="2" id="KW-1185">Reference proteome</keyword>
<reference evidence="1 2" key="1">
    <citation type="journal article" date="2014" name="Int. J. Syst. Evol. Microbiol.">
        <title>Phaeodactylibacter xiamenensis gen. nov., sp. nov., a member of the family Saprospiraceae isolated from the marine alga Phaeodactylum tricornutum.</title>
        <authorList>
            <person name="Chen Z.Jr."/>
            <person name="Lei X."/>
            <person name="Lai Q."/>
            <person name="Li Y."/>
            <person name="Zhang B."/>
            <person name="Zhang J."/>
            <person name="Zhang H."/>
            <person name="Yang L."/>
            <person name="Zheng W."/>
            <person name="Tian Y."/>
            <person name="Yu Z."/>
            <person name="Xu H.Jr."/>
            <person name="Zheng T."/>
        </authorList>
    </citation>
    <scope>NUCLEOTIDE SEQUENCE [LARGE SCALE GENOMIC DNA]</scope>
    <source>
        <strain evidence="1 2">KD52</strain>
    </source>
</reference>
<name>A0A098S6D6_9BACT</name>
<dbReference type="AlphaFoldDB" id="A0A098S6D6"/>
<evidence type="ECO:0000313" key="2">
    <source>
        <dbReference type="Proteomes" id="UP000029736"/>
    </source>
</evidence>
<comment type="caution">
    <text evidence="1">The sequence shown here is derived from an EMBL/GenBank/DDBJ whole genome shotgun (WGS) entry which is preliminary data.</text>
</comment>